<evidence type="ECO:0000259" key="4">
    <source>
        <dbReference type="PROSITE" id="PS51000"/>
    </source>
</evidence>
<dbReference type="PANTHER" id="PTHR30363">
    <property type="entry name" value="HTH-TYPE TRANSCRIPTIONAL REGULATOR SRLR-RELATED"/>
    <property type="match status" value="1"/>
</dbReference>
<comment type="caution">
    <text evidence="5">The sequence shown here is derived from an EMBL/GenBank/DDBJ whole genome shotgun (WGS) entry which is preliminary data.</text>
</comment>
<dbReference type="GO" id="GO:0003700">
    <property type="term" value="F:DNA-binding transcription factor activity"/>
    <property type="evidence" value="ECO:0007669"/>
    <property type="project" value="InterPro"/>
</dbReference>
<feature type="domain" description="HTH deoR-type" evidence="4">
    <location>
        <begin position="3"/>
        <end position="58"/>
    </location>
</feature>
<gene>
    <name evidence="5" type="ORF">DES36_11085</name>
</gene>
<dbReference type="Proteomes" id="UP000253490">
    <property type="component" value="Unassembled WGS sequence"/>
</dbReference>
<keyword evidence="3" id="KW-0804">Transcription</keyword>
<reference evidence="5 6" key="1">
    <citation type="submission" date="2018-06" db="EMBL/GenBank/DDBJ databases">
        <title>Genomic Encyclopedia of Type Strains, Phase IV (KMG-IV): sequencing the most valuable type-strain genomes for metagenomic binning, comparative biology and taxonomic classification.</title>
        <authorList>
            <person name="Goeker M."/>
        </authorList>
    </citation>
    <scope>NUCLEOTIDE SEQUENCE [LARGE SCALE GENOMIC DNA]</scope>
    <source>
        <strain evidence="5 6">DSM 22112</strain>
    </source>
</reference>
<dbReference type="InterPro" id="IPR036390">
    <property type="entry name" value="WH_DNA-bd_sf"/>
</dbReference>
<evidence type="ECO:0000256" key="2">
    <source>
        <dbReference type="ARBA" id="ARBA00023125"/>
    </source>
</evidence>
<evidence type="ECO:0000313" key="5">
    <source>
        <dbReference type="EMBL" id="RBP63342.1"/>
    </source>
</evidence>
<dbReference type="InterPro" id="IPR037171">
    <property type="entry name" value="NagB/RpiA_transferase-like"/>
</dbReference>
<dbReference type="EMBL" id="QNRX01000010">
    <property type="protein sequence ID" value="RBP63342.1"/>
    <property type="molecule type" value="Genomic_DNA"/>
</dbReference>
<protein>
    <submittedName>
        <fullName evidence="5">DeoR family transcriptional regulator</fullName>
    </submittedName>
</protein>
<dbReference type="SUPFAM" id="SSF100950">
    <property type="entry name" value="NagB/RpiA/CoA transferase-like"/>
    <property type="match status" value="1"/>
</dbReference>
<dbReference type="SUPFAM" id="SSF46785">
    <property type="entry name" value="Winged helix' DNA-binding domain"/>
    <property type="match status" value="1"/>
</dbReference>
<dbReference type="InterPro" id="IPR014036">
    <property type="entry name" value="DeoR-like_C"/>
</dbReference>
<evidence type="ECO:0000256" key="3">
    <source>
        <dbReference type="ARBA" id="ARBA00023163"/>
    </source>
</evidence>
<dbReference type="GO" id="GO:0003677">
    <property type="term" value="F:DNA binding"/>
    <property type="evidence" value="ECO:0007669"/>
    <property type="project" value="UniProtKB-KW"/>
</dbReference>
<keyword evidence="6" id="KW-1185">Reference proteome</keyword>
<keyword evidence="2" id="KW-0238">DNA-binding</keyword>
<dbReference type="InterPro" id="IPR001034">
    <property type="entry name" value="DeoR_HTH"/>
</dbReference>
<dbReference type="Pfam" id="PF00455">
    <property type="entry name" value="DeoRC"/>
    <property type="match status" value="1"/>
</dbReference>
<accession>A0A366I7D5</accession>
<sequence length="253" mass="28749">MLGLERKNYILSELDLKKILKINEVAQVLKASPSTIRRDFEELANEGLADKIRGGIAKKNYETDVFRLEKGQSPKDSTAEIKRRLCHMVAQEIQDGQCVFVDGGTTFAYLMEFVQEKKIKIITHNTLLIEKLPPVKPEIILLGGNFSQEFCVNTGQITLEDMKRFQFDYALIGCEGMSLEENATYAADIHIVAPKQLAIERAATRFLILDETKINKRGFMKFATLDQFDKIFIDNGTQIKRIHADVVEFKGND</sequence>
<dbReference type="SMART" id="SM00420">
    <property type="entry name" value="HTH_DEOR"/>
    <property type="match status" value="1"/>
</dbReference>
<evidence type="ECO:0000256" key="1">
    <source>
        <dbReference type="ARBA" id="ARBA00023015"/>
    </source>
</evidence>
<dbReference type="InterPro" id="IPR050313">
    <property type="entry name" value="Carb_Metab_HTH_regulators"/>
</dbReference>
<proteinExistence type="predicted"/>
<dbReference type="SMART" id="SM01134">
    <property type="entry name" value="DeoRC"/>
    <property type="match status" value="1"/>
</dbReference>
<dbReference type="OrthoDB" id="9797223at2"/>
<dbReference type="PRINTS" id="PR00037">
    <property type="entry name" value="HTHLACR"/>
</dbReference>
<dbReference type="PANTHER" id="PTHR30363:SF44">
    <property type="entry name" value="AGA OPERON TRANSCRIPTIONAL REPRESSOR-RELATED"/>
    <property type="match status" value="1"/>
</dbReference>
<keyword evidence="1" id="KW-0805">Transcription regulation</keyword>
<dbReference type="PROSITE" id="PS00894">
    <property type="entry name" value="HTH_DEOR_1"/>
    <property type="match status" value="1"/>
</dbReference>
<dbReference type="Pfam" id="PF08220">
    <property type="entry name" value="HTH_DeoR"/>
    <property type="match status" value="1"/>
</dbReference>
<dbReference type="RefSeq" id="WP_113920855.1">
    <property type="nucleotide sequence ID" value="NZ_QNRX01000010.1"/>
</dbReference>
<name>A0A366I7D5_9FIRM</name>
<dbReference type="PROSITE" id="PS51000">
    <property type="entry name" value="HTH_DEOR_2"/>
    <property type="match status" value="1"/>
</dbReference>
<dbReference type="AlphaFoldDB" id="A0A366I7D5"/>
<evidence type="ECO:0000313" key="6">
    <source>
        <dbReference type="Proteomes" id="UP000253490"/>
    </source>
</evidence>
<organism evidence="5 6">
    <name type="scientific">Alkalibaculum bacchi</name>
    <dbReference type="NCBI Taxonomy" id="645887"/>
    <lineage>
        <taxon>Bacteria</taxon>
        <taxon>Bacillati</taxon>
        <taxon>Bacillota</taxon>
        <taxon>Clostridia</taxon>
        <taxon>Eubacteriales</taxon>
        <taxon>Eubacteriaceae</taxon>
        <taxon>Alkalibaculum</taxon>
    </lineage>
</organism>
<dbReference type="InterPro" id="IPR018356">
    <property type="entry name" value="Tscrpt_reg_HTH_DeoR_CS"/>
</dbReference>